<dbReference type="FunFam" id="3.20.20.450:FF:000001">
    <property type="entry name" value="Cyclic di-GMP phosphodiesterase yahA"/>
    <property type="match status" value="1"/>
</dbReference>
<dbReference type="SUPFAM" id="SSF55785">
    <property type="entry name" value="PYP-like sensor domain (PAS domain)"/>
    <property type="match status" value="3"/>
</dbReference>
<evidence type="ECO:0000259" key="3">
    <source>
        <dbReference type="PROSITE" id="PS50113"/>
    </source>
</evidence>
<dbReference type="SMART" id="SM00052">
    <property type="entry name" value="EAL"/>
    <property type="match status" value="1"/>
</dbReference>
<dbReference type="InterPro" id="IPR000700">
    <property type="entry name" value="PAS-assoc_C"/>
</dbReference>
<dbReference type="PIRSF" id="PIRSF005925">
    <property type="entry name" value="Dos"/>
    <property type="match status" value="1"/>
</dbReference>
<dbReference type="PROSITE" id="PS50887">
    <property type="entry name" value="GGDEF"/>
    <property type="match status" value="1"/>
</dbReference>
<feature type="domain" description="PAS" evidence="2">
    <location>
        <begin position="274"/>
        <end position="329"/>
    </location>
</feature>
<gene>
    <name evidence="6" type="ORF">D3871_10410</name>
</gene>
<proteinExistence type="predicted"/>
<dbReference type="NCBIfam" id="TIGR00254">
    <property type="entry name" value="GGDEF"/>
    <property type="match status" value="1"/>
</dbReference>
<reference evidence="7" key="1">
    <citation type="submission" date="2018-09" db="EMBL/GenBank/DDBJ databases">
        <authorList>
            <person name="Zhu H."/>
        </authorList>
    </citation>
    <scope>NUCLEOTIDE SEQUENCE [LARGE SCALE GENOMIC DNA]</scope>
    <source>
        <strain evidence="7">K1R23-30</strain>
    </source>
</reference>
<feature type="domain" description="PAC" evidence="3">
    <location>
        <begin position="223"/>
        <end position="273"/>
    </location>
</feature>
<dbReference type="Proteomes" id="UP000265955">
    <property type="component" value="Unassembled WGS sequence"/>
</dbReference>
<dbReference type="SMART" id="SM00091">
    <property type="entry name" value="PAS"/>
    <property type="match status" value="3"/>
</dbReference>
<keyword evidence="7" id="KW-1185">Reference proteome</keyword>
<dbReference type="GO" id="GO:0006355">
    <property type="term" value="P:regulation of DNA-templated transcription"/>
    <property type="evidence" value="ECO:0007669"/>
    <property type="project" value="InterPro"/>
</dbReference>
<feature type="domain" description="EAL" evidence="4">
    <location>
        <begin position="574"/>
        <end position="829"/>
    </location>
</feature>
<feature type="domain" description="PAS" evidence="2">
    <location>
        <begin position="147"/>
        <end position="191"/>
    </location>
</feature>
<dbReference type="Gene3D" id="3.30.70.270">
    <property type="match status" value="1"/>
</dbReference>
<dbReference type="Pfam" id="PF00990">
    <property type="entry name" value="GGDEF"/>
    <property type="match status" value="1"/>
</dbReference>
<dbReference type="SUPFAM" id="SSF141868">
    <property type="entry name" value="EAL domain-like"/>
    <property type="match status" value="1"/>
</dbReference>
<accession>A0A3A3FTN2</accession>
<dbReference type="NCBIfam" id="TIGR00229">
    <property type="entry name" value="sensory_box"/>
    <property type="match status" value="3"/>
</dbReference>
<evidence type="ECO:0000259" key="2">
    <source>
        <dbReference type="PROSITE" id="PS50112"/>
    </source>
</evidence>
<dbReference type="PROSITE" id="PS50883">
    <property type="entry name" value="EAL"/>
    <property type="match status" value="1"/>
</dbReference>
<feature type="domain" description="PAC" evidence="3">
    <location>
        <begin position="348"/>
        <end position="400"/>
    </location>
</feature>
<dbReference type="Pfam" id="PF00989">
    <property type="entry name" value="PAS"/>
    <property type="match status" value="1"/>
</dbReference>
<name>A0A3A3FTN2_9BURK</name>
<dbReference type="PROSITE" id="PS50113">
    <property type="entry name" value="PAC"/>
    <property type="match status" value="2"/>
</dbReference>
<dbReference type="EMBL" id="QYUO01000001">
    <property type="protein sequence ID" value="RJF98880.1"/>
    <property type="molecule type" value="Genomic_DNA"/>
</dbReference>
<dbReference type="InterPro" id="IPR052155">
    <property type="entry name" value="Biofilm_reg_signaling"/>
</dbReference>
<dbReference type="Pfam" id="PF13426">
    <property type="entry name" value="PAS_9"/>
    <property type="match status" value="2"/>
</dbReference>
<dbReference type="Gene3D" id="3.20.20.450">
    <property type="entry name" value="EAL domain"/>
    <property type="match status" value="1"/>
</dbReference>
<dbReference type="CDD" id="cd01948">
    <property type="entry name" value="EAL"/>
    <property type="match status" value="1"/>
</dbReference>
<dbReference type="SUPFAM" id="SSF55073">
    <property type="entry name" value="Nucleotide cyclase"/>
    <property type="match status" value="1"/>
</dbReference>
<dbReference type="InterPro" id="IPR029787">
    <property type="entry name" value="Nucleotide_cyclase"/>
</dbReference>
<dbReference type="InterPro" id="IPR043128">
    <property type="entry name" value="Rev_trsase/Diguanyl_cyclase"/>
</dbReference>
<comment type="caution">
    <text evidence="6">The sequence shown here is derived from an EMBL/GenBank/DDBJ whole genome shotgun (WGS) entry which is preliminary data.</text>
</comment>
<dbReference type="CDD" id="cd01949">
    <property type="entry name" value="GGDEF"/>
    <property type="match status" value="1"/>
</dbReference>
<dbReference type="InterPro" id="IPR035919">
    <property type="entry name" value="EAL_sf"/>
</dbReference>
<sequence>MPVCQRSVCMKRVDAIAAEIAQAGDLHLQRHAEQIIASMPSGLMLVDSGLRVLSINLAMCELLSIGDAAAVVGMPLHSLLDSDVLGLRLKQTLQSMQSPDDFTVTQRVSGNYRHLEFKICTVPAAPAETVLLVMAHDITDHIRSQEELKRFRLALDSSIDAVYLIDAEQLRFVDVNETAIATLGYSYRELLQLGPQDLKPDPGELEKIQHRFAEVIRSKHKTGMFETVHQRKDGARLPVEVYLRAIRSERRQFLVAVVRDITERVKAETVLRESEERFRVAFNQAAVGLAHVAPDGRWLMVNNKLCEIVGYSRNELLNMAFQDITHPDDVVTDWAIARRMTACEIDEKTREKRYRHKNGYYIWVNLTSSMVRSEDGTPKYYSTVVEDISRRKQIEEELLHLANHDALTSLPNRSLLLDRLSQALVFAGRSASQVAVMLIDLDRFKNINDSFGHEAGDKFIMEIGRRLAASVRAGDTVARLGGDEFVLIRPDVAQGDAVVILAQQIQEALGRPLTIQGHEFFPSGSIGISMYPKDGEDSQTLLKNADTAMYRAKDAGRNNFQFYAHDMNSRALDRLKLESGLRRALERDEFVVHYQPQMEIASGEIIGAEALLRWQAPGQGMIFPGDFISIAEEAGLIVPMGEWVLRTACTQKKAWHDAGMRAPMKIAVNLSARQFKHQDIVKVVSRVLEQTGCRPEWLELEITESVVMDNPEAAARTLQKLSDMGVHLSIDDFGTGYSSLNYLKRFPINSLKIDRSFVRDITTDVDDAAIARAVIALAHSLKMTVIAEGVESAEQLSFLREQQCDQMQGYYLSRPVPAPELEKLLNATSQKSIKPASGD</sequence>
<evidence type="ECO:0000313" key="7">
    <source>
        <dbReference type="Proteomes" id="UP000265955"/>
    </source>
</evidence>
<protein>
    <submittedName>
        <fullName evidence="6">EAL domain-containing protein</fullName>
    </submittedName>
</protein>
<dbReference type="InterPro" id="IPR012226">
    <property type="entry name" value="Diguanyl_cyclase/Pdiesterase"/>
</dbReference>
<dbReference type="InterPro" id="IPR001610">
    <property type="entry name" value="PAC"/>
</dbReference>
<dbReference type="Pfam" id="PF00563">
    <property type="entry name" value="EAL"/>
    <property type="match status" value="1"/>
</dbReference>
<dbReference type="SMART" id="SM00086">
    <property type="entry name" value="PAC"/>
    <property type="match status" value="2"/>
</dbReference>
<dbReference type="GO" id="GO:0071111">
    <property type="term" value="F:cyclic-guanylate-specific phosphodiesterase activity"/>
    <property type="evidence" value="ECO:0007669"/>
    <property type="project" value="UniProtKB-EC"/>
</dbReference>
<feature type="domain" description="GGDEF" evidence="5">
    <location>
        <begin position="432"/>
        <end position="565"/>
    </location>
</feature>
<dbReference type="InterPro" id="IPR000160">
    <property type="entry name" value="GGDEF_dom"/>
</dbReference>
<dbReference type="SMART" id="SM00267">
    <property type="entry name" value="GGDEF"/>
    <property type="match status" value="1"/>
</dbReference>
<dbReference type="InterPro" id="IPR001633">
    <property type="entry name" value="EAL_dom"/>
</dbReference>
<evidence type="ECO:0000313" key="6">
    <source>
        <dbReference type="EMBL" id="RJF98880.1"/>
    </source>
</evidence>
<evidence type="ECO:0000259" key="4">
    <source>
        <dbReference type="PROSITE" id="PS50883"/>
    </source>
</evidence>
<dbReference type="Gene3D" id="3.30.450.20">
    <property type="entry name" value="PAS domain"/>
    <property type="match status" value="3"/>
</dbReference>
<evidence type="ECO:0000259" key="5">
    <source>
        <dbReference type="PROSITE" id="PS50887"/>
    </source>
</evidence>
<dbReference type="PROSITE" id="PS50112">
    <property type="entry name" value="PAS"/>
    <property type="match status" value="2"/>
</dbReference>
<dbReference type="AlphaFoldDB" id="A0A3A3FTN2"/>
<dbReference type="PANTHER" id="PTHR44757:SF2">
    <property type="entry name" value="BIOFILM ARCHITECTURE MAINTENANCE PROTEIN MBAA"/>
    <property type="match status" value="1"/>
</dbReference>
<evidence type="ECO:0000256" key="1">
    <source>
        <dbReference type="ARBA" id="ARBA00051114"/>
    </source>
</evidence>
<dbReference type="InterPro" id="IPR000014">
    <property type="entry name" value="PAS"/>
</dbReference>
<dbReference type="FunFam" id="3.30.70.270:FF:000001">
    <property type="entry name" value="Diguanylate cyclase domain protein"/>
    <property type="match status" value="1"/>
</dbReference>
<dbReference type="InterPro" id="IPR035965">
    <property type="entry name" value="PAS-like_dom_sf"/>
</dbReference>
<dbReference type="PANTHER" id="PTHR44757">
    <property type="entry name" value="DIGUANYLATE CYCLASE DGCP"/>
    <property type="match status" value="1"/>
</dbReference>
<dbReference type="CDD" id="cd00130">
    <property type="entry name" value="PAS"/>
    <property type="match status" value="2"/>
</dbReference>
<organism evidence="6 7">
    <name type="scientific">Noviherbaspirillum saxi</name>
    <dbReference type="NCBI Taxonomy" id="2320863"/>
    <lineage>
        <taxon>Bacteria</taxon>
        <taxon>Pseudomonadati</taxon>
        <taxon>Pseudomonadota</taxon>
        <taxon>Betaproteobacteria</taxon>
        <taxon>Burkholderiales</taxon>
        <taxon>Oxalobacteraceae</taxon>
        <taxon>Noviherbaspirillum</taxon>
    </lineage>
</organism>
<comment type="catalytic activity">
    <reaction evidence="1">
        <text>3',3'-c-di-GMP + H2O = 5'-phosphoguanylyl(3'-&gt;5')guanosine + H(+)</text>
        <dbReference type="Rhea" id="RHEA:24902"/>
        <dbReference type="ChEBI" id="CHEBI:15377"/>
        <dbReference type="ChEBI" id="CHEBI:15378"/>
        <dbReference type="ChEBI" id="CHEBI:58754"/>
        <dbReference type="ChEBI" id="CHEBI:58805"/>
        <dbReference type="EC" id="3.1.4.52"/>
    </reaction>
    <physiologicalReaction direction="left-to-right" evidence="1">
        <dbReference type="Rhea" id="RHEA:24903"/>
    </physiologicalReaction>
</comment>
<dbReference type="GO" id="GO:0071732">
    <property type="term" value="P:cellular response to nitric oxide"/>
    <property type="evidence" value="ECO:0007669"/>
    <property type="project" value="UniProtKB-ARBA"/>
</dbReference>
<dbReference type="InterPro" id="IPR013767">
    <property type="entry name" value="PAS_fold"/>
</dbReference>